<protein>
    <submittedName>
        <fullName evidence="1">Uncharacterized protein</fullName>
    </submittedName>
</protein>
<comment type="caution">
    <text evidence="1">The sequence shown here is derived from an EMBL/GenBank/DDBJ whole genome shotgun (WGS) entry which is preliminary data.</text>
</comment>
<organism evidence="1 2">
    <name type="scientific">Choristoneura fumiferana</name>
    <name type="common">Spruce budworm moth</name>
    <name type="synonym">Archips fumiferana</name>
    <dbReference type="NCBI Taxonomy" id="7141"/>
    <lineage>
        <taxon>Eukaryota</taxon>
        <taxon>Metazoa</taxon>
        <taxon>Ecdysozoa</taxon>
        <taxon>Arthropoda</taxon>
        <taxon>Hexapoda</taxon>
        <taxon>Insecta</taxon>
        <taxon>Pterygota</taxon>
        <taxon>Neoptera</taxon>
        <taxon>Endopterygota</taxon>
        <taxon>Lepidoptera</taxon>
        <taxon>Glossata</taxon>
        <taxon>Ditrysia</taxon>
        <taxon>Tortricoidea</taxon>
        <taxon>Tortricidae</taxon>
        <taxon>Tortricinae</taxon>
        <taxon>Choristoneura</taxon>
    </lineage>
</organism>
<dbReference type="Proteomes" id="UP001064048">
    <property type="component" value="Chromosome Z"/>
</dbReference>
<dbReference type="EMBL" id="CM046131">
    <property type="protein sequence ID" value="KAI8430825.1"/>
    <property type="molecule type" value="Genomic_DNA"/>
</dbReference>
<keyword evidence="2" id="KW-1185">Reference proteome</keyword>
<evidence type="ECO:0000313" key="1">
    <source>
        <dbReference type="EMBL" id="KAI8430825.1"/>
    </source>
</evidence>
<gene>
    <name evidence="1" type="ORF">MSG28_000980</name>
</gene>
<accession>A0ACC0K3L6</accession>
<sequence length="184" mass="20207">MANSVEQQFSELNLSQEDHDQIFEQDDHQDLSKKGTLLSVPLFNAFCALGIGLEDVSDVGFRNQLGTPYSFAMSVRLSAGSARGVSWRARENEYKFQFSSRLGSSRFAGGKSPLDEDFTSCTRAYKVKRDTRRMTPVPDEVGGAGRPPSAGPGRTLWKTHGRGAPWHGPSNKCTSRTAIGFSDK</sequence>
<proteinExistence type="predicted"/>
<name>A0ACC0K3L6_CHOFU</name>
<evidence type="ECO:0000313" key="2">
    <source>
        <dbReference type="Proteomes" id="UP001064048"/>
    </source>
</evidence>
<reference evidence="1 2" key="1">
    <citation type="journal article" date="2022" name="Genome Biol. Evol.">
        <title>The Spruce Budworm Genome: Reconstructing the Evolutionary History of Antifreeze Proteins.</title>
        <authorList>
            <person name="Beliveau C."/>
            <person name="Gagne P."/>
            <person name="Picq S."/>
            <person name="Vernygora O."/>
            <person name="Keeling C.I."/>
            <person name="Pinkney K."/>
            <person name="Doucet D."/>
            <person name="Wen F."/>
            <person name="Johnston J.S."/>
            <person name="Maaroufi H."/>
            <person name="Boyle B."/>
            <person name="Laroche J."/>
            <person name="Dewar K."/>
            <person name="Juretic N."/>
            <person name="Blackburn G."/>
            <person name="Nisole A."/>
            <person name="Brunet B."/>
            <person name="Brandao M."/>
            <person name="Lumley L."/>
            <person name="Duan J."/>
            <person name="Quan G."/>
            <person name="Lucarotti C.J."/>
            <person name="Roe A.D."/>
            <person name="Sperling F.A.H."/>
            <person name="Levesque R.C."/>
            <person name="Cusson M."/>
        </authorList>
    </citation>
    <scope>NUCLEOTIDE SEQUENCE [LARGE SCALE GENOMIC DNA]</scope>
    <source>
        <strain evidence="1">Glfc:IPQL:Cfum</strain>
    </source>
</reference>